<proteinExistence type="predicted"/>
<reference evidence="1 2" key="1">
    <citation type="journal article" date="2010" name="Nature">
        <title>Genome sequencing and analysis of the model grass Brachypodium distachyon.</title>
        <authorList>
            <consortium name="International Brachypodium Initiative"/>
        </authorList>
    </citation>
    <scope>NUCLEOTIDE SEQUENCE [LARGE SCALE GENOMIC DNA]</scope>
    <source>
        <strain evidence="1 2">Bd21</strain>
    </source>
</reference>
<dbReference type="EMBL" id="CM000884">
    <property type="protein sequence ID" value="KQJ81692.1"/>
    <property type="molecule type" value="Genomic_DNA"/>
</dbReference>
<sequence>MAAMGRALFSPFFHTVLPHPCVLPDSRSHSKFERSSSKRNYVGFLCELISSISANSLLTVADLYCSPCKQYCTRVFMSRQLGEHQCKKLWDNSAVLGLGGRLFEGSNNSEKAESENKHR</sequence>
<accession>A0A0Q3E662</accession>
<evidence type="ECO:0000313" key="3">
    <source>
        <dbReference type="Proteomes" id="UP000008810"/>
    </source>
</evidence>
<dbReference type="InParanoid" id="A0A0Q3E662"/>
<dbReference type="Gramene" id="KQJ81692">
    <property type="protein sequence ID" value="KQJ81692"/>
    <property type="gene ID" value="BRADI_5g02326v3"/>
</dbReference>
<evidence type="ECO:0000313" key="1">
    <source>
        <dbReference type="EMBL" id="KQJ81692.1"/>
    </source>
</evidence>
<name>A0A0Q3E662_BRADI</name>
<organism evidence="1">
    <name type="scientific">Brachypodium distachyon</name>
    <name type="common">Purple false brome</name>
    <name type="synonym">Trachynia distachya</name>
    <dbReference type="NCBI Taxonomy" id="15368"/>
    <lineage>
        <taxon>Eukaryota</taxon>
        <taxon>Viridiplantae</taxon>
        <taxon>Streptophyta</taxon>
        <taxon>Embryophyta</taxon>
        <taxon>Tracheophyta</taxon>
        <taxon>Spermatophyta</taxon>
        <taxon>Magnoliopsida</taxon>
        <taxon>Liliopsida</taxon>
        <taxon>Poales</taxon>
        <taxon>Poaceae</taxon>
        <taxon>BOP clade</taxon>
        <taxon>Pooideae</taxon>
        <taxon>Stipodae</taxon>
        <taxon>Brachypodieae</taxon>
        <taxon>Brachypodium</taxon>
    </lineage>
</organism>
<protein>
    <submittedName>
        <fullName evidence="1 2">Uncharacterized protein</fullName>
    </submittedName>
</protein>
<gene>
    <name evidence="1" type="ORF">BRADI_5g02326v3</name>
</gene>
<reference evidence="2" key="3">
    <citation type="submission" date="2018-08" db="UniProtKB">
        <authorList>
            <consortium name="EnsemblPlants"/>
        </authorList>
    </citation>
    <scope>IDENTIFICATION</scope>
    <source>
        <strain evidence="2">cv. Bd21</strain>
    </source>
</reference>
<dbReference type="EnsemblPlants" id="KQJ81692">
    <property type="protein sequence ID" value="KQJ81692"/>
    <property type="gene ID" value="BRADI_5g02326v3"/>
</dbReference>
<reference evidence="1" key="2">
    <citation type="submission" date="2017-06" db="EMBL/GenBank/DDBJ databases">
        <title>WGS assembly of Brachypodium distachyon.</title>
        <authorList>
            <consortium name="The International Brachypodium Initiative"/>
            <person name="Lucas S."/>
            <person name="Harmon-Smith M."/>
            <person name="Lail K."/>
            <person name="Tice H."/>
            <person name="Grimwood J."/>
            <person name="Bruce D."/>
            <person name="Barry K."/>
            <person name="Shu S."/>
            <person name="Lindquist E."/>
            <person name="Wang M."/>
            <person name="Pitluck S."/>
            <person name="Vogel J.P."/>
            <person name="Garvin D.F."/>
            <person name="Mockler T.C."/>
            <person name="Schmutz J."/>
            <person name="Rokhsar D."/>
            <person name="Bevan M.W."/>
        </authorList>
    </citation>
    <scope>NUCLEOTIDE SEQUENCE</scope>
    <source>
        <strain evidence="1">Bd21</strain>
    </source>
</reference>
<dbReference type="Proteomes" id="UP000008810">
    <property type="component" value="Chromosome 5"/>
</dbReference>
<keyword evidence="3" id="KW-1185">Reference proteome</keyword>
<evidence type="ECO:0000313" key="2">
    <source>
        <dbReference type="EnsemblPlants" id="KQJ81692"/>
    </source>
</evidence>
<dbReference type="AlphaFoldDB" id="A0A0Q3E662"/>